<accession>A0A6A4Y3C4</accession>
<feature type="signal peptide" evidence="1">
    <location>
        <begin position="1"/>
        <end position="16"/>
    </location>
</feature>
<feature type="non-terminal residue" evidence="3">
    <location>
        <position position="252"/>
    </location>
</feature>
<keyword evidence="1" id="KW-0732">Signal</keyword>
<gene>
    <name evidence="2" type="ORF">As57867_017781</name>
    <name evidence="3" type="ORF">As57867_017782</name>
</gene>
<dbReference type="InterPro" id="IPR001087">
    <property type="entry name" value="GDSL"/>
</dbReference>
<evidence type="ECO:0000313" key="2">
    <source>
        <dbReference type="EMBL" id="KAF0690803.1"/>
    </source>
</evidence>
<dbReference type="SUPFAM" id="SSF52266">
    <property type="entry name" value="SGNH hydrolase"/>
    <property type="match status" value="1"/>
</dbReference>
<name>A0A6A4Y3C4_9STRA</name>
<evidence type="ECO:0008006" key="4">
    <source>
        <dbReference type="Google" id="ProtNLM"/>
    </source>
</evidence>
<comment type="caution">
    <text evidence="3">The sequence shown here is derived from an EMBL/GenBank/DDBJ whole genome shotgun (WGS) entry which is preliminary data.</text>
</comment>
<dbReference type="AlphaFoldDB" id="A0A6A4Y3C4"/>
<proteinExistence type="predicted"/>
<dbReference type="InterPro" id="IPR036514">
    <property type="entry name" value="SGNH_hydro_sf"/>
</dbReference>
<feature type="chain" id="PRO_5036381625" description="SGNH hydrolase-type esterase domain-containing protein" evidence="1">
    <location>
        <begin position="17"/>
        <end position="252"/>
    </location>
</feature>
<dbReference type="OrthoDB" id="1600564at2759"/>
<dbReference type="EMBL" id="VJMH01006311">
    <property type="protein sequence ID" value="KAF0690803.1"/>
    <property type="molecule type" value="Genomic_DNA"/>
</dbReference>
<protein>
    <recommendedName>
        <fullName evidence="4">SGNH hydrolase-type esterase domain-containing protein</fullName>
    </recommendedName>
</protein>
<dbReference type="GO" id="GO:0016788">
    <property type="term" value="F:hydrolase activity, acting on ester bonds"/>
    <property type="evidence" value="ECO:0007669"/>
    <property type="project" value="InterPro"/>
</dbReference>
<organism evidence="3">
    <name type="scientific">Aphanomyces stellatus</name>
    <dbReference type="NCBI Taxonomy" id="120398"/>
    <lineage>
        <taxon>Eukaryota</taxon>
        <taxon>Sar</taxon>
        <taxon>Stramenopiles</taxon>
        <taxon>Oomycota</taxon>
        <taxon>Saprolegniomycetes</taxon>
        <taxon>Saprolegniales</taxon>
        <taxon>Verrucalvaceae</taxon>
        <taxon>Aphanomyces</taxon>
    </lineage>
</organism>
<reference evidence="3" key="1">
    <citation type="submission" date="2019-06" db="EMBL/GenBank/DDBJ databases">
        <title>Genomics analysis of Aphanomyces spp. identifies a new class of oomycete effector associated with host adaptation.</title>
        <authorList>
            <person name="Gaulin E."/>
        </authorList>
    </citation>
    <scope>NUCLEOTIDE SEQUENCE</scope>
    <source>
        <strain evidence="3">CBS 578.67</strain>
    </source>
</reference>
<evidence type="ECO:0000256" key="1">
    <source>
        <dbReference type="SAM" id="SignalP"/>
    </source>
</evidence>
<dbReference type="EMBL" id="VJMH01006311">
    <property type="protein sequence ID" value="KAF0690804.1"/>
    <property type="molecule type" value="Genomic_DNA"/>
</dbReference>
<sequence>MVFLVTLICAFAVAHADFRNIKKIVNFGDSTSDIGNGAAALTTGNGPVIPSDAYYNGRFSNGPTYVEHIAKNLNVPLTSYSVGGATTSDAILQGWLGGKFGEPLRADGSTIKVPGLDTQIANYVTCDEPTDKTNILYTMWVGGNDDSDNAMLGLGRKGDEFADAQMVQWETLVRAGAKNILAVVPPPMTLFAIEYGTKMHVNAAAFRLKHWSVKLGLFETPIVMGAIVATPKLFGFKYTTNERCCTGNCFSG</sequence>
<dbReference type="Pfam" id="PF00657">
    <property type="entry name" value="Lipase_GDSL"/>
    <property type="match status" value="1"/>
</dbReference>
<evidence type="ECO:0000313" key="3">
    <source>
        <dbReference type="EMBL" id="KAF0690804.1"/>
    </source>
</evidence>
<dbReference type="Gene3D" id="3.40.50.1110">
    <property type="entry name" value="SGNH hydrolase"/>
    <property type="match status" value="1"/>
</dbReference>